<dbReference type="STRING" id="224999.GCA_001485475_01717"/>
<evidence type="ECO:0000256" key="1">
    <source>
        <dbReference type="SAM" id="Phobius"/>
    </source>
</evidence>
<reference evidence="2" key="1">
    <citation type="journal article" date="2016" name="Genome Announc.">
        <title>Draft Genome Sequence of the Syntrophic Lactate-Degrading Bacterium Tepidanaerobacter syntrophicus JLT.</title>
        <authorList>
            <person name="Matsuura N."/>
            <person name="Ohashi A."/>
            <person name="Tourlousse D.M."/>
            <person name="Sekiguchi Y."/>
        </authorList>
    </citation>
    <scope>NUCLEOTIDE SEQUENCE [LARGE SCALE GENOMIC DNA]</scope>
    <source>
        <strain evidence="2">JL</strain>
    </source>
</reference>
<gene>
    <name evidence="2" type="ORF">TSYNT_8218</name>
</gene>
<keyword evidence="3" id="KW-1185">Reference proteome</keyword>
<accession>A0A0U9HP92</accession>
<feature type="transmembrane region" description="Helical" evidence="1">
    <location>
        <begin position="72"/>
        <end position="90"/>
    </location>
</feature>
<feature type="transmembrane region" description="Helical" evidence="1">
    <location>
        <begin position="38"/>
        <end position="65"/>
    </location>
</feature>
<keyword evidence="1" id="KW-0472">Membrane</keyword>
<keyword evidence="1" id="KW-1133">Transmembrane helix</keyword>
<feature type="transmembrane region" description="Helical" evidence="1">
    <location>
        <begin position="12"/>
        <end position="32"/>
    </location>
</feature>
<sequence length="93" mass="10241">MEKPKRAEVVRFLIGLGIVGYAVAMFIHVLILKNALNMFVYAFIGTPWGLIALFSLIPGTYFMLVSKPRWQLDVIMGILGVISIVLSSTLKAG</sequence>
<organism evidence="2">
    <name type="scientific">Tepidanaerobacter syntrophicus</name>
    <dbReference type="NCBI Taxonomy" id="224999"/>
    <lineage>
        <taxon>Bacteria</taxon>
        <taxon>Bacillati</taxon>
        <taxon>Bacillota</taxon>
        <taxon>Clostridia</taxon>
        <taxon>Thermosediminibacterales</taxon>
        <taxon>Tepidanaerobacteraceae</taxon>
        <taxon>Tepidanaerobacter</taxon>
    </lineage>
</organism>
<evidence type="ECO:0000313" key="2">
    <source>
        <dbReference type="EMBL" id="GAQ25681.1"/>
    </source>
</evidence>
<evidence type="ECO:0000313" key="3">
    <source>
        <dbReference type="Proteomes" id="UP000062160"/>
    </source>
</evidence>
<dbReference type="EMBL" id="DF977002">
    <property type="protein sequence ID" value="GAQ25681.1"/>
    <property type="molecule type" value="Genomic_DNA"/>
</dbReference>
<protein>
    <submittedName>
        <fullName evidence="2">Uncharacterized protein</fullName>
    </submittedName>
</protein>
<dbReference type="Proteomes" id="UP000062160">
    <property type="component" value="Unassembled WGS sequence"/>
</dbReference>
<keyword evidence="1" id="KW-0812">Transmembrane</keyword>
<dbReference type="RefSeq" id="WP_059033105.1">
    <property type="nucleotide sequence ID" value="NZ_DF977002.1"/>
</dbReference>
<name>A0A0U9HP92_9FIRM</name>
<dbReference type="AlphaFoldDB" id="A0A0U9HP92"/>
<proteinExistence type="predicted"/>